<dbReference type="InterPro" id="IPR001007">
    <property type="entry name" value="VWF_dom"/>
</dbReference>
<feature type="signal peptide" evidence="4">
    <location>
        <begin position="1"/>
        <end position="17"/>
    </location>
</feature>
<proteinExistence type="predicted"/>
<dbReference type="Gene3D" id="2.10.70.10">
    <property type="entry name" value="Complement Module, domain 1"/>
    <property type="match status" value="1"/>
</dbReference>
<feature type="domain" description="VWFC" evidence="5">
    <location>
        <begin position="25"/>
        <end position="84"/>
    </location>
</feature>
<evidence type="ECO:0000259" key="5">
    <source>
        <dbReference type="SMART" id="SM00214"/>
    </source>
</evidence>
<evidence type="ECO:0000256" key="2">
    <source>
        <dbReference type="ARBA" id="ARBA00022525"/>
    </source>
</evidence>
<evidence type="ECO:0000256" key="3">
    <source>
        <dbReference type="ARBA" id="ARBA00022729"/>
    </source>
</evidence>
<dbReference type="STRING" id="568069.A0A1J1IWV7"/>
<reference evidence="6 7" key="1">
    <citation type="submission" date="2015-04" db="EMBL/GenBank/DDBJ databases">
        <authorList>
            <person name="Syromyatnikov M.Y."/>
            <person name="Popov V.N."/>
        </authorList>
    </citation>
    <scope>NUCLEOTIDE SEQUENCE [LARGE SCALE GENOMIC DNA]</scope>
</reference>
<dbReference type="Gene3D" id="6.20.200.20">
    <property type="match status" value="1"/>
</dbReference>
<feature type="domain" description="VWFC" evidence="5">
    <location>
        <begin position="149"/>
        <end position="209"/>
    </location>
</feature>
<dbReference type="GO" id="GO:0005576">
    <property type="term" value="C:extracellular region"/>
    <property type="evidence" value="ECO:0007669"/>
    <property type="project" value="UniProtKB-SubCell"/>
</dbReference>
<organism evidence="6 7">
    <name type="scientific">Clunio marinus</name>
    <dbReference type="NCBI Taxonomy" id="568069"/>
    <lineage>
        <taxon>Eukaryota</taxon>
        <taxon>Metazoa</taxon>
        <taxon>Ecdysozoa</taxon>
        <taxon>Arthropoda</taxon>
        <taxon>Hexapoda</taxon>
        <taxon>Insecta</taxon>
        <taxon>Pterygota</taxon>
        <taxon>Neoptera</taxon>
        <taxon>Endopterygota</taxon>
        <taxon>Diptera</taxon>
        <taxon>Nematocera</taxon>
        <taxon>Chironomoidea</taxon>
        <taxon>Chironomidae</taxon>
        <taxon>Clunio</taxon>
    </lineage>
</organism>
<name>A0A1J1IWV7_9DIPT</name>
<keyword evidence="3 4" id="KW-0732">Signal</keyword>
<accession>A0A1J1IWV7</accession>
<dbReference type="Proteomes" id="UP000183832">
    <property type="component" value="Unassembled WGS sequence"/>
</dbReference>
<comment type="subcellular location">
    <subcellularLocation>
        <location evidence="1">Secreted</location>
    </subcellularLocation>
</comment>
<dbReference type="InterPro" id="IPR052424">
    <property type="entry name" value="Kielin_Chordin-BMP_Reg"/>
</dbReference>
<dbReference type="SMART" id="SM00214">
    <property type="entry name" value="VWC"/>
    <property type="match status" value="2"/>
</dbReference>
<dbReference type="AlphaFoldDB" id="A0A1J1IWV7"/>
<evidence type="ECO:0000256" key="4">
    <source>
        <dbReference type="SAM" id="SignalP"/>
    </source>
</evidence>
<feature type="chain" id="PRO_5012385073" evidence="4">
    <location>
        <begin position="18"/>
        <end position="248"/>
    </location>
</feature>
<dbReference type="SUPFAM" id="SSF57603">
    <property type="entry name" value="FnI-like domain"/>
    <property type="match status" value="2"/>
</dbReference>
<dbReference type="Pfam" id="PF23334">
    <property type="entry name" value="VWC2L_2nd"/>
    <property type="match status" value="2"/>
</dbReference>
<evidence type="ECO:0000313" key="7">
    <source>
        <dbReference type="Proteomes" id="UP000183832"/>
    </source>
</evidence>
<dbReference type="PANTHER" id="PTHR46698:SF3">
    <property type="entry name" value="TENECTIN ISOFORM 1-RELATED"/>
    <property type="match status" value="1"/>
</dbReference>
<dbReference type="PANTHER" id="PTHR46698">
    <property type="entry name" value="CROSSVEINLESS 2"/>
    <property type="match status" value="1"/>
</dbReference>
<dbReference type="OrthoDB" id="6041417at2759"/>
<sequence>MMMKNLFLIIPLTFVRSDCETVQGCMENDVFYLDGEVVLQYDPCKICNCIGNEVKCSMMTCAKPLPGCVTQKNPEKCCPEILYCGCMIDDKMYEYCADVPSSDPCKYCYCDRNGEVSCDVMTECPEQQEECVYQNSPDQCCPEKLYCGCTNDGQVYHAGEEISSIDSCSYCYCEENGEIRCEMIECPQPQYGCVYYNNPNQCCPEISYCGCMVDGKFYLVGEEVPGPDACTFCFCKAPEVIPCKSKKC</sequence>
<evidence type="ECO:0000313" key="6">
    <source>
        <dbReference type="EMBL" id="CRL03646.1"/>
    </source>
</evidence>
<keyword evidence="2" id="KW-0964">Secreted</keyword>
<dbReference type="EMBL" id="CVRI01000059">
    <property type="protein sequence ID" value="CRL03646.1"/>
    <property type="molecule type" value="Genomic_DNA"/>
</dbReference>
<gene>
    <name evidence="6" type="ORF">CLUMA_CG016521</name>
</gene>
<evidence type="ECO:0000256" key="1">
    <source>
        <dbReference type="ARBA" id="ARBA00004613"/>
    </source>
</evidence>
<keyword evidence="7" id="KW-1185">Reference proteome</keyword>
<protein>
    <submittedName>
        <fullName evidence="6">CLUMA_CG016521, isoform A</fullName>
    </submittedName>
</protein>